<keyword evidence="6" id="KW-0862">Zinc</keyword>
<protein>
    <recommendedName>
        <fullName evidence="10">DNA repair protein RAD14</fullName>
    </recommendedName>
</protein>
<keyword evidence="5" id="KW-0863">Zinc-finger</keyword>
<evidence type="ECO:0000259" key="13">
    <source>
        <dbReference type="Pfam" id="PF05181"/>
    </source>
</evidence>
<sequence length="398" mass="45099">MERPGTPPSNPAPATVASPPTPEVTRRIIPSALTISQEENRLRAKALRDQREAEQRAAGFVSTVPQSAGGFVATDTVHIAKPINANGKRPFDAAAGSSSSSSSIQAGTNRDGRNRGPEEALRPARKFTKFVDFNMSAMTDTKGGFLSTEDDPHNYVLGAKKPGQDPGDQRPRDMSIREWERMQLIRKLQRQKAGPFEPGLSVLEEESRRKKCRDCGSLEIDFVWDEVFHVCVCNRCKEKHPEKYSLLTKTECKQDYLLTDPELRDPELLPHLSRPNPHKSHWHDMMLFLRFQVEEYALKTKWGSAEALDEEYEKREAQKRERKEAKFKEKLMDLKRKTRTDAFRRQAGTLGKSGASKFGDSICETKHVHQWGRTVENEEGMTVKTCVDCGMEVEELEL</sequence>
<evidence type="ECO:0000256" key="2">
    <source>
        <dbReference type="ARBA" id="ARBA00005548"/>
    </source>
</evidence>
<dbReference type="SUPFAM" id="SSF46955">
    <property type="entry name" value="Putative DNA-binding domain"/>
    <property type="match status" value="1"/>
</dbReference>
<dbReference type="InterPro" id="IPR037129">
    <property type="entry name" value="XPA_sf"/>
</dbReference>
<dbReference type="GO" id="GO:0000110">
    <property type="term" value="C:nucleotide-excision repair factor 1 complex"/>
    <property type="evidence" value="ECO:0007669"/>
    <property type="project" value="TreeGrafter"/>
</dbReference>
<dbReference type="EMBL" id="SRPY01000429">
    <property type="protein sequence ID" value="KAG5924034.1"/>
    <property type="molecule type" value="Genomic_DNA"/>
</dbReference>
<keyword evidence="3" id="KW-0479">Metal-binding</keyword>
<dbReference type="Pfam" id="PF05181">
    <property type="entry name" value="XPA_C"/>
    <property type="match status" value="1"/>
</dbReference>
<dbReference type="NCBIfam" id="TIGR00598">
    <property type="entry name" value="rad14"/>
    <property type="match status" value="1"/>
</dbReference>
<feature type="compositionally biased region" description="Basic and acidic residues" evidence="12">
    <location>
        <begin position="110"/>
        <end position="122"/>
    </location>
</feature>
<evidence type="ECO:0000256" key="3">
    <source>
        <dbReference type="ARBA" id="ARBA00022723"/>
    </source>
</evidence>
<dbReference type="InterPro" id="IPR009061">
    <property type="entry name" value="DNA-bd_dom_put_sf"/>
</dbReference>
<keyword evidence="15" id="KW-1185">Reference proteome</keyword>
<gene>
    <name evidence="14" type="ORF">E4U42_004766</name>
</gene>
<dbReference type="InterPro" id="IPR000465">
    <property type="entry name" value="XPA/RAD14"/>
</dbReference>
<evidence type="ECO:0000256" key="4">
    <source>
        <dbReference type="ARBA" id="ARBA00022763"/>
    </source>
</evidence>
<evidence type="ECO:0000256" key="8">
    <source>
        <dbReference type="ARBA" id="ARBA00023204"/>
    </source>
</evidence>
<dbReference type="Gene3D" id="3.90.530.10">
    <property type="entry name" value="XPA C-terminal domain"/>
    <property type="match status" value="1"/>
</dbReference>
<evidence type="ECO:0000256" key="11">
    <source>
        <dbReference type="SAM" id="Coils"/>
    </source>
</evidence>
<feature type="coiled-coil region" evidence="11">
    <location>
        <begin position="305"/>
        <end position="337"/>
    </location>
</feature>
<dbReference type="GO" id="GO:0003684">
    <property type="term" value="F:damaged DNA binding"/>
    <property type="evidence" value="ECO:0007669"/>
    <property type="project" value="InterPro"/>
</dbReference>
<name>A0A8K0J4V9_9HYPO</name>
<dbReference type="Proteomes" id="UP000811619">
    <property type="component" value="Unassembled WGS sequence"/>
</dbReference>
<dbReference type="AlphaFoldDB" id="A0A8K0J4V9"/>
<keyword evidence="9" id="KW-0539">Nucleus</keyword>
<dbReference type="PROSITE" id="PS00753">
    <property type="entry name" value="XPA_2"/>
    <property type="match status" value="1"/>
</dbReference>
<dbReference type="GO" id="GO:0070914">
    <property type="term" value="P:UV-damage excision repair"/>
    <property type="evidence" value="ECO:0007669"/>
    <property type="project" value="TreeGrafter"/>
</dbReference>
<comment type="similarity">
    <text evidence="2">Belongs to the XPA family.</text>
</comment>
<dbReference type="PANTHER" id="PTHR10142">
    <property type="entry name" value="DNA REPAIR PROTEIN COMPLEMENTING XP-A CELLS"/>
    <property type="match status" value="1"/>
</dbReference>
<reference evidence="14" key="1">
    <citation type="journal article" date="2020" name="bioRxiv">
        <title>Whole genome comparisons of ergot fungi reveals the divergence and evolution of species within the genus Claviceps are the result of varying mechanisms driving genome evolution and host range expansion.</title>
        <authorList>
            <person name="Wyka S.A."/>
            <person name="Mondo S.J."/>
            <person name="Liu M."/>
            <person name="Dettman J."/>
            <person name="Nalam V."/>
            <person name="Broders K.D."/>
        </authorList>
    </citation>
    <scope>NUCLEOTIDE SEQUENCE</scope>
    <source>
        <strain evidence="14">CCC 489</strain>
    </source>
</reference>
<dbReference type="InterPro" id="IPR022656">
    <property type="entry name" value="XPA_C"/>
</dbReference>
<evidence type="ECO:0000256" key="6">
    <source>
        <dbReference type="ARBA" id="ARBA00022833"/>
    </source>
</evidence>
<keyword evidence="4" id="KW-0227">DNA damage</keyword>
<feature type="region of interest" description="Disordered" evidence="12">
    <location>
        <begin position="87"/>
        <end position="123"/>
    </location>
</feature>
<keyword evidence="11" id="KW-0175">Coiled coil</keyword>
<evidence type="ECO:0000256" key="12">
    <source>
        <dbReference type="SAM" id="MobiDB-lite"/>
    </source>
</evidence>
<evidence type="ECO:0000313" key="15">
    <source>
        <dbReference type="Proteomes" id="UP000811619"/>
    </source>
</evidence>
<dbReference type="CDD" id="cd21077">
    <property type="entry name" value="DBD_Rad14"/>
    <property type="match status" value="1"/>
</dbReference>
<feature type="compositionally biased region" description="Pro residues" evidence="12">
    <location>
        <begin position="1"/>
        <end position="11"/>
    </location>
</feature>
<dbReference type="PANTHER" id="PTHR10142:SF0">
    <property type="entry name" value="DNA REPAIR PROTEIN COMPLEMENTING XP-A CELLS"/>
    <property type="match status" value="1"/>
</dbReference>
<comment type="caution">
    <text evidence="14">The sequence shown here is derived from an EMBL/GenBank/DDBJ whole genome shotgun (WGS) entry which is preliminary data.</text>
</comment>
<dbReference type="GO" id="GO:0008270">
    <property type="term" value="F:zinc ion binding"/>
    <property type="evidence" value="ECO:0007669"/>
    <property type="project" value="UniProtKB-KW"/>
</dbReference>
<dbReference type="FunFam" id="3.90.530.10:FF:000003">
    <property type="entry name" value="Dna repair rad14 protein"/>
    <property type="match status" value="1"/>
</dbReference>
<dbReference type="InterPro" id="IPR022658">
    <property type="entry name" value="XPA_CS"/>
</dbReference>
<dbReference type="GO" id="GO:1901255">
    <property type="term" value="P:nucleotide-excision repair involved in interstrand cross-link repair"/>
    <property type="evidence" value="ECO:0007669"/>
    <property type="project" value="TreeGrafter"/>
</dbReference>
<feature type="region of interest" description="Disordered" evidence="12">
    <location>
        <begin position="1"/>
        <end position="25"/>
    </location>
</feature>
<evidence type="ECO:0000256" key="9">
    <source>
        <dbReference type="ARBA" id="ARBA00023242"/>
    </source>
</evidence>
<dbReference type="OrthoDB" id="5368863at2759"/>
<evidence type="ECO:0000256" key="5">
    <source>
        <dbReference type="ARBA" id="ARBA00022771"/>
    </source>
</evidence>
<accession>A0A8K0J4V9</accession>
<evidence type="ECO:0000256" key="10">
    <source>
        <dbReference type="ARBA" id="ARBA00072989"/>
    </source>
</evidence>
<feature type="domain" description="XPA C-terminal" evidence="13">
    <location>
        <begin position="243"/>
        <end position="293"/>
    </location>
</feature>
<comment type="subcellular location">
    <subcellularLocation>
        <location evidence="1">Nucleus</location>
    </subcellularLocation>
</comment>
<evidence type="ECO:0000313" key="14">
    <source>
        <dbReference type="EMBL" id="KAG5924034.1"/>
    </source>
</evidence>
<evidence type="ECO:0000256" key="7">
    <source>
        <dbReference type="ARBA" id="ARBA00023125"/>
    </source>
</evidence>
<evidence type="ECO:0000256" key="1">
    <source>
        <dbReference type="ARBA" id="ARBA00004123"/>
    </source>
</evidence>
<dbReference type="GO" id="GO:0006284">
    <property type="term" value="P:base-excision repair"/>
    <property type="evidence" value="ECO:0007669"/>
    <property type="project" value="TreeGrafter"/>
</dbReference>
<organism evidence="14 15">
    <name type="scientific">Claviceps africana</name>
    <dbReference type="NCBI Taxonomy" id="83212"/>
    <lineage>
        <taxon>Eukaryota</taxon>
        <taxon>Fungi</taxon>
        <taxon>Dikarya</taxon>
        <taxon>Ascomycota</taxon>
        <taxon>Pezizomycotina</taxon>
        <taxon>Sordariomycetes</taxon>
        <taxon>Hypocreomycetidae</taxon>
        <taxon>Hypocreales</taxon>
        <taxon>Clavicipitaceae</taxon>
        <taxon>Claviceps</taxon>
    </lineage>
</organism>
<keyword evidence="7" id="KW-0238">DNA-binding</keyword>
<keyword evidence="8" id="KW-0234">DNA repair</keyword>
<dbReference type="GO" id="GO:0000715">
    <property type="term" value="P:nucleotide-excision repair, DNA damage recognition"/>
    <property type="evidence" value="ECO:0007669"/>
    <property type="project" value="TreeGrafter"/>
</dbReference>
<proteinExistence type="inferred from homology"/>